<reference evidence="3 4" key="1">
    <citation type="submission" date="2017-12" db="EMBL/GenBank/DDBJ databases">
        <title>Sequencing, de novo assembly and annotation of complete genome of a new Thraustochytrid species, strain FCC1311.</title>
        <authorList>
            <person name="Sedici K."/>
            <person name="Godart F."/>
            <person name="Aiese Cigliano R."/>
            <person name="Sanseverino W."/>
            <person name="Barakat M."/>
            <person name="Ortet P."/>
            <person name="Marechal E."/>
            <person name="Cagnac O."/>
            <person name="Amato A."/>
        </authorList>
    </citation>
    <scope>NUCLEOTIDE SEQUENCE [LARGE SCALE GENOMIC DNA]</scope>
</reference>
<dbReference type="SUPFAM" id="SSF52087">
    <property type="entry name" value="CRAL/TRIO domain"/>
    <property type="match status" value="1"/>
</dbReference>
<dbReference type="PANTHER" id="PTHR23324:SF83">
    <property type="entry name" value="SEC14-LIKE PROTEIN 2"/>
    <property type="match status" value="1"/>
</dbReference>
<dbReference type="Pfam" id="PF00650">
    <property type="entry name" value="CRAL_TRIO"/>
    <property type="match status" value="1"/>
</dbReference>
<dbReference type="InterPro" id="IPR051064">
    <property type="entry name" value="SEC14/CRAL-TRIO_domain"/>
</dbReference>
<keyword evidence="4" id="KW-1185">Reference proteome</keyword>
<sequence length="560" mass="62933">MALEARKVDDLLHEHGTQVEALRERVEDVLPASGVTEDGVQVDELFLLRYVLSNRKKIEGAADKVRETLAWRKENTDLLCMLRDGKPHPMEREISEFLLTGVVGSLVGGEPISVVRMGLSDFRKLMHTYSVAEVAEYLMFEKERMFRICDAETRARGVLVKSITIIDFDSFSMFGSRFDNRFFSALGESSKRSSVYYPQLQVKTVAINTPSYYNMLHKTLGSVMPKSSMEKMVMCPARQTQTKSASACPFMKANEGVEAVPPFLGGTGALPISLTPPTERPGDFPLHTIKIANRSFATVELDIEYSDTIIEFEAMVDSYHLLMTAEMVPDRGDRLPRNRTGSTFSVTDKNLDDVRYSLAREMSLASAASGSHRGGRGAGDRDKSRDEYDEDDEDDEEDKGPYKVEHMRAKKNKQQKRPKRPKDGTKTQGNHGEERSGAKRRVSARVLGPDEASPLSGDTVPGVPAARHFSLNPTMAPMRLDSADGMVKGTWKLPMPGKLYIKFDNSFSRLRSKKLTFRITTVVPPQDEEELSWWESNWGEFAKQVRWPTEDSDTWDCVVS</sequence>
<evidence type="ECO:0000259" key="2">
    <source>
        <dbReference type="PROSITE" id="PS50191"/>
    </source>
</evidence>
<feature type="compositionally biased region" description="Acidic residues" evidence="1">
    <location>
        <begin position="387"/>
        <end position="398"/>
    </location>
</feature>
<dbReference type="InterPro" id="IPR001251">
    <property type="entry name" value="CRAL-TRIO_dom"/>
</dbReference>
<dbReference type="SUPFAM" id="SSF101576">
    <property type="entry name" value="Supernatant protein factor (SPF), C-terminal domain"/>
    <property type="match status" value="1"/>
</dbReference>
<accession>A0A2R5G6E5</accession>
<dbReference type="Gene3D" id="3.40.525.10">
    <property type="entry name" value="CRAL-TRIO lipid binding domain"/>
    <property type="match status" value="1"/>
</dbReference>
<dbReference type="InParanoid" id="A0A2R5G6E5"/>
<dbReference type="AlphaFoldDB" id="A0A2R5G6E5"/>
<evidence type="ECO:0000256" key="1">
    <source>
        <dbReference type="SAM" id="MobiDB-lite"/>
    </source>
</evidence>
<feature type="region of interest" description="Disordered" evidence="1">
    <location>
        <begin position="365"/>
        <end position="461"/>
    </location>
</feature>
<feature type="compositionally biased region" description="Basic and acidic residues" evidence="1">
    <location>
        <begin position="421"/>
        <end position="437"/>
    </location>
</feature>
<gene>
    <name evidence="3" type="ORF">FCC1311_103441</name>
</gene>
<dbReference type="InterPro" id="IPR036865">
    <property type="entry name" value="CRAL-TRIO_dom_sf"/>
</dbReference>
<dbReference type="Proteomes" id="UP000241890">
    <property type="component" value="Unassembled WGS sequence"/>
</dbReference>
<evidence type="ECO:0000313" key="3">
    <source>
        <dbReference type="EMBL" id="GBG24013.1"/>
    </source>
</evidence>
<protein>
    <submittedName>
        <fullName evidence="3">Phosphatidylinositol/phosphatidylcholine transfer protein SFH2</fullName>
    </submittedName>
</protein>
<dbReference type="GO" id="GO:0005737">
    <property type="term" value="C:cytoplasm"/>
    <property type="evidence" value="ECO:0007669"/>
    <property type="project" value="TreeGrafter"/>
</dbReference>
<proteinExistence type="predicted"/>
<organism evidence="3 4">
    <name type="scientific">Hondaea fermentalgiana</name>
    <dbReference type="NCBI Taxonomy" id="2315210"/>
    <lineage>
        <taxon>Eukaryota</taxon>
        <taxon>Sar</taxon>
        <taxon>Stramenopiles</taxon>
        <taxon>Bigyra</taxon>
        <taxon>Labyrinthulomycetes</taxon>
        <taxon>Thraustochytrida</taxon>
        <taxon>Thraustochytriidae</taxon>
        <taxon>Hondaea</taxon>
    </lineage>
</organism>
<name>A0A2R5G6E5_9STRA</name>
<dbReference type="Gene3D" id="2.60.120.680">
    <property type="entry name" value="GOLD domain"/>
    <property type="match status" value="1"/>
</dbReference>
<dbReference type="PANTHER" id="PTHR23324">
    <property type="entry name" value="SEC14 RELATED PROTEIN"/>
    <property type="match status" value="1"/>
</dbReference>
<feature type="compositionally biased region" description="Basic residues" evidence="1">
    <location>
        <begin position="408"/>
        <end position="420"/>
    </location>
</feature>
<dbReference type="EMBL" id="BEYU01000002">
    <property type="protein sequence ID" value="GBG24013.1"/>
    <property type="molecule type" value="Genomic_DNA"/>
</dbReference>
<evidence type="ECO:0000313" key="4">
    <source>
        <dbReference type="Proteomes" id="UP000241890"/>
    </source>
</evidence>
<dbReference type="InterPro" id="IPR036598">
    <property type="entry name" value="GOLD_dom_sf"/>
</dbReference>
<dbReference type="PROSITE" id="PS50191">
    <property type="entry name" value="CRAL_TRIO"/>
    <property type="match status" value="1"/>
</dbReference>
<comment type="caution">
    <text evidence="3">The sequence shown here is derived from an EMBL/GenBank/DDBJ whole genome shotgun (WGS) entry which is preliminary data.</text>
</comment>
<feature type="domain" description="CRAL-TRIO" evidence="2">
    <location>
        <begin position="90"/>
        <end position="272"/>
    </location>
</feature>
<dbReference type="OrthoDB" id="73007at2759"/>